<keyword evidence="1" id="KW-0175">Coiled coil</keyword>
<evidence type="ECO:0000256" key="2">
    <source>
        <dbReference type="SAM" id="MobiDB-lite"/>
    </source>
</evidence>
<name>A0A8E2EMQ4_9PEZI</name>
<evidence type="ECO:0000313" key="3">
    <source>
        <dbReference type="EMBL" id="OCL01361.1"/>
    </source>
</evidence>
<dbReference type="EMBL" id="KV751146">
    <property type="protein sequence ID" value="OCL01361.1"/>
    <property type="molecule type" value="Genomic_DNA"/>
</dbReference>
<dbReference type="OrthoDB" id="3777651at2759"/>
<keyword evidence="4" id="KW-1185">Reference proteome</keyword>
<proteinExistence type="predicted"/>
<dbReference type="AlphaFoldDB" id="A0A8E2EMQ4"/>
<gene>
    <name evidence="3" type="ORF">AOQ84DRAFT_357930</name>
</gene>
<protein>
    <submittedName>
        <fullName evidence="3">Uncharacterized protein</fullName>
    </submittedName>
</protein>
<reference evidence="3 4" key="1">
    <citation type="journal article" date="2016" name="Nat. Commun.">
        <title>Ectomycorrhizal ecology is imprinted in the genome of the dominant symbiotic fungus Cenococcum geophilum.</title>
        <authorList>
            <consortium name="DOE Joint Genome Institute"/>
            <person name="Peter M."/>
            <person name="Kohler A."/>
            <person name="Ohm R.A."/>
            <person name="Kuo A."/>
            <person name="Krutzmann J."/>
            <person name="Morin E."/>
            <person name="Arend M."/>
            <person name="Barry K.W."/>
            <person name="Binder M."/>
            <person name="Choi C."/>
            <person name="Clum A."/>
            <person name="Copeland A."/>
            <person name="Grisel N."/>
            <person name="Haridas S."/>
            <person name="Kipfer T."/>
            <person name="LaButti K."/>
            <person name="Lindquist E."/>
            <person name="Lipzen A."/>
            <person name="Maire R."/>
            <person name="Meier B."/>
            <person name="Mihaltcheva S."/>
            <person name="Molinier V."/>
            <person name="Murat C."/>
            <person name="Poggeler S."/>
            <person name="Quandt C.A."/>
            <person name="Sperisen C."/>
            <person name="Tritt A."/>
            <person name="Tisserant E."/>
            <person name="Crous P.W."/>
            <person name="Henrissat B."/>
            <person name="Nehls U."/>
            <person name="Egli S."/>
            <person name="Spatafora J.W."/>
            <person name="Grigoriev I.V."/>
            <person name="Martin F.M."/>
        </authorList>
    </citation>
    <scope>NUCLEOTIDE SEQUENCE [LARGE SCALE GENOMIC DNA]</scope>
    <source>
        <strain evidence="3 4">CBS 207.34</strain>
    </source>
</reference>
<evidence type="ECO:0000256" key="1">
    <source>
        <dbReference type="SAM" id="Coils"/>
    </source>
</evidence>
<feature type="compositionally biased region" description="Basic and acidic residues" evidence="2">
    <location>
        <begin position="242"/>
        <end position="259"/>
    </location>
</feature>
<sequence length="335" mass="36524">MVNRRGAPALESRPSYLNEPTMSKKPKTIISTSAMFKRPHIPTDKARTTHAFKPVTNTVKALNRSHGISKASHKPPILSILKKPGDARPSEQHPLSVAFKETTTTYRNSLDATTTASLAATHASLLAHLAATATITLSSGAHVPFQAAYAAARDDLAVPLGDVGLEVWNTDAQGTRFLSRTTLAARMEAFARMVRDEEREIERLRGEYEGVVAEVYWVAVAAVGEEAAREMFEVVGEEDGGGKEVFGGERDGDALETKGKSGKGRTVASLKAPLPSRYHRLDPTPSLPRKEIAALKQQVREVSTKAIGDLGEEEKERVKLWKAKQKKIVELLQVD</sequence>
<accession>A0A8E2EMQ4</accession>
<evidence type="ECO:0000313" key="4">
    <source>
        <dbReference type="Proteomes" id="UP000250140"/>
    </source>
</evidence>
<feature type="coiled-coil region" evidence="1">
    <location>
        <begin position="187"/>
        <end position="214"/>
    </location>
</feature>
<dbReference type="Proteomes" id="UP000250140">
    <property type="component" value="Unassembled WGS sequence"/>
</dbReference>
<organism evidence="3 4">
    <name type="scientific">Glonium stellatum</name>
    <dbReference type="NCBI Taxonomy" id="574774"/>
    <lineage>
        <taxon>Eukaryota</taxon>
        <taxon>Fungi</taxon>
        <taxon>Dikarya</taxon>
        <taxon>Ascomycota</taxon>
        <taxon>Pezizomycotina</taxon>
        <taxon>Dothideomycetes</taxon>
        <taxon>Pleosporomycetidae</taxon>
        <taxon>Gloniales</taxon>
        <taxon>Gloniaceae</taxon>
        <taxon>Glonium</taxon>
    </lineage>
</organism>
<feature type="region of interest" description="Disordered" evidence="2">
    <location>
        <begin position="1"/>
        <end position="23"/>
    </location>
</feature>
<feature type="region of interest" description="Disordered" evidence="2">
    <location>
        <begin position="242"/>
        <end position="266"/>
    </location>
</feature>